<dbReference type="Gene3D" id="3.30.70.1060">
    <property type="entry name" value="Dimeric alpha+beta barrel"/>
    <property type="match status" value="1"/>
</dbReference>
<organism evidence="3 4">
    <name type="scientific">Massilia horti</name>
    <dbReference type="NCBI Taxonomy" id="2562153"/>
    <lineage>
        <taxon>Bacteria</taxon>
        <taxon>Pseudomonadati</taxon>
        <taxon>Pseudomonadota</taxon>
        <taxon>Betaproteobacteria</taxon>
        <taxon>Burkholderiales</taxon>
        <taxon>Oxalobacteraceae</taxon>
        <taxon>Telluria group</taxon>
        <taxon>Massilia</taxon>
    </lineage>
</organism>
<dbReference type="AlphaFoldDB" id="A0A4Y9SYK4"/>
<comment type="caution">
    <text evidence="3">The sequence shown here is derived from an EMBL/GenBank/DDBJ whole genome shotgun (WGS) entry which is preliminary data.</text>
</comment>
<dbReference type="EMBL" id="SPUM01000090">
    <property type="protein sequence ID" value="TFW31525.1"/>
    <property type="molecule type" value="Genomic_DNA"/>
</dbReference>
<evidence type="ECO:0000313" key="3">
    <source>
        <dbReference type="EMBL" id="TFW31525.1"/>
    </source>
</evidence>
<dbReference type="InterPro" id="IPR005545">
    <property type="entry name" value="YCII"/>
</dbReference>
<name>A0A4Y9SYK4_9BURK</name>
<dbReference type="SUPFAM" id="SSF54909">
    <property type="entry name" value="Dimeric alpha+beta barrel"/>
    <property type="match status" value="1"/>
</dbReference>
<sequence>MRFMLIEKNGNRAGACEAGAPERARYEQALVRAGVLLASERLRPGAGDAAEVAGFWLIEVKSKEEAAEWVRRSGMNARIELREVLMPDEFAARGGVGCGS</sequence>
<proteinExistence type="inferred from homology"/>
<evidence type="ECO:0000256" key="1">
    <source>
        <dbReference type="ARBA" id="ARBA00007689"/>
    </source>
</evidence>
<accession>A0A4Y9SYK4</accession>
<dbReference type="RefSeq" id="WP_135190268.1">
    <property type="nucleotide sequence ID" value="NZ_SPUM01000090.1"/>
</dbReference>
<protein>
    <recommendedName>
        <fullName evidence="2">YCII-related domain-containing protein</fullName>
    </recommendedName>
</protein>
<evidence type="ECO:0000313" key="4">
    <source>
        <dbReference type="Proteomes" id="UP000297258"/>
    </source>
</evidence>
<dbReference type="Proteomes" id="UP000297258">
    <property type="component" value="Unassembled WGS sequence"/>
</dbReference>
<keyword evidence="4" id="KW-1185">Reference proteome</keyword>
<evidence type="ECO:0000259" key="2">
    <source>
        <dbReference type="Pfam" id="PF03795"/>
    </source>
</evidence>
<dbReference type="InterPro" id="IPR011008">
    <property type="entry name" value="Dimeric_a/b-barrel"/>
</dbReference>
<feature type="domain" description="YCII-related" evidence="2">
    <location>
        <begin position="1"/>
        <end position="72"/>
    </location>
</feature>
<gene>
    <name evidence="3" type="ORF">E4O92_13470</name>
</gene>
<reference evidence="3 4" key="1">
    <citation type="submission" date="2019-03" db="EMBL/GenBank/DDBJ databases">
        <title>Draft genome of Massilia hortus sp. nov., a novel bacterial species of the Oxalobacteraceae family.</title>
        <authorList>
            <person name="Peta V."/>
            <person name="Raths R."/>
            <person name="Bucking H."/>
        </authorList>
    </citation>
    <scope>NUCLEOTIDE SEQUENCE [LARGE SCALE GENOMIC DNA]</scope>
    <source>
        <strain evidence="3 4">ONC3</strain>
    </source>
</reference>
<dbReference type="Pfam" id="PF03795">
    <property type="entry name" value="YCII"/>
    <property type="match status" value="1"/>
</dbReference>
<comment type="similarity">
    <text evidence="1">Belongs to the YciI family.</text>
</comment>
<dbReference type="OrthoDB" id="9807535at2"/>